<comment type="caution">
    <text evidence="1">The sequence shown here is derived from an EMBL/GenBank/DDBJ whole genome shotgun (WGS) entry which is preliminary data.</text>
</comment>
<dbReference type="EMBL" id="AWFK01000008">
    <property type="protein sequence ID" value="KOA49499.1"/>
    <property type="molecule type" value="Genomic_DNA"/>
</dbReference>
<dbReference type="AlphaFoldDB" id="A0AB34T8S3"/>
<dbReference type="Proteomes" id="UP000037239">
    <property type="component" value="Unassembled WGS sequence"/>
</dbReference>
<evidence type="ECO:0000313" key="2">
    <source>
        <dbReference type="Proteomes" id="UP000037239"/>
    </source>
</evidence>
<sequence>MEADDWQWQQGNRIIWDSNMSGFPDPMPVPVYHARVDALSLNADMNDLWHGRQWGKQMVENLRIPDGAEHVHPHQLAMLHMYELWVMETQGVEWLTPDRMGLPTDGTWWISPDGLVNHMVHEQDRFDDVTPILQQAGFTVGRIWKVEEDGLPYRWMLVDATIGELID</sequence>
<dbReference type="RefSeq" id="WP_052826324.1">
    <property type="nucleotide sequence ID" value="NZ_AWFK01000008.1"/>
</dbReference>
<name>A0AB34T8S3_9BIFI</name>
<organism evidence="1 2">
    <name type="scientific">Bifidobacterium animalis subsp. animalis MCC 0483</name>
    <dbReference type="NCBI Taxonomy" id="1365955"/>
    <lineage>
        <taxon>Bacteria</taxon>
        <taxon>Bacillati</taxon>
        <taxon>Actinomycetota</taxon>
        <taxon>Actinomycetes</taxon>
        <taxon>Bifidobacteriales</taxon>
        <taxon>Bifidobacteriaceae</taxon>
        <taxon>Bifidobacterium</taxon>
    </lineage>
</organism>
<accession>A0AB34T8S3</accession>
<evidence type="ECO:0000313" key="1">
    <source>
        <dbReference type="EMBL" id="KOA49499.1"/>
    </source>
</evidence>
<gene>
    <name evidence="1" type="ORF">BAAM0483_04965</name>
</gene>
<reference evidence="1 2" key="1">
    <citation type="journal article" date="2015" name="Int J Genomics">
        <title>Comparative Genomics Revealed Genetic Diversity and Species/Strain-Level Differences in Carbohydrate Metabolism of Three Probiotic Bifidobacterial Species.</title>
        <authorList>
            <person name="Odamaki T."/>
            <person name="Horigome A."/>
            <person name="Sugahara H."/>
            <person name="Hashikura N."/>
            <person name="Minami J."/>
            <person name="Xiao J.Z."/>
            <person name="Abe F."/>
        </authorList>
    </citation>
    <scope>NUCLEOTIDE SEQUENCE [LARGE SCALE GENOMIC DNA]</scope>
    <source>
        <strain evidence="1 2">MCC 0483</strain>
    </source>
</reference>
<protein>
    <submittedName>
        <fullName evidence="1">Uncharacterized protein</fullName>
    </submittedName>
</protein>
<proteinExistence type="predicted"/>